<dbReference type="Proteomes" id="UP001154322">
    <property type="component" value="Unassembled WGS sequence"/>
</dbReference>
<name>A0ABM9G9F0_9BACL</name>
<protein>
    <submittedName>
        <fullName evidence="1">Uncharacterized protein</fullName>
    </submittedName>
</protein>
<dbReference type="EMBL" id="CALYLO010000012">
    <property type="protein sequence ID" value="CAH8248604.1"/>
    <property type="molecule type" value="Genomic_DNA"/>
</dbReference>
<organism evidence="1 2">
    <name type="scientific">Paenibacillus melissococcoides</name>
    <dbReference type="NCBI Taxonomy" id="2912268"/>
    <lineage>
        <taxon>Bacteria</taxon>
        <taxon>Bacillati</taxon>
        <taxon>Bacillota</taxon>
        <taxon>Bacilli</taxon>
        <taxon>Bacillales</taxon>
        <taxon>Paenibacillaceae</taxon>
        <taxon>Paenibacillus</taxon>
    </lineage>
</organism>
<sequence length="75" mass="8537">MKVKAKTYWVWTKLAEETFDHRYTKGGQKRVAGEPTFGNPEEVDLAWLNRGYVIDAEDYVPADGQMDISELGITV</sequence>
<proteinExistence type="predicted"/>
<comment type="caution">
    <text evidence="1">The sequence shown here is derived from an EMBL/GenBank/DDBJ whole genome shotgun (WGS) entry which is preliminary data.</text>
</comment>
<gene>
    <name evidence="1" type="ORF">WJ0W_005788</name>
</gene>
<dbReference type="RefSeq" id="WP_213428458.1">
    <property type="nucleotide sequence ID" value="NZ_AP031286.1"/>
</dbReference>
<evidence type="ECO:0000313" key="1">
    <source>
        <dbReference type="EMBL" id="CAH8248604.1"/>
    </source>
</evidence>
<reference evidence="1" key="1">
    <citation type="submission" date="2022-06" db="EMBL/GenBank/DDBJ databases">
        <authorList>
            <person name="Dietemann V."/>
            <person name="Ory F."/>
            <person name="Dainat B."/>
            <person name="Oberhansli S."/>
        </authorList>
    </citation>
    <scope>NUCLEOTIDE SEQUENCE</scope>
    <source>
        <strain evidence="1">Ena-SAMPLE-TAB-26-04-2022-14:26:32:270-5432</strain>
    </source>
</reference>
<keyword evidence="2" id="KW-1185">Reference proteome</keyword>
<accession>A0ABM9G9F0</accession>
<evidence type="ECO:0000313" key="2">
    <source>
        <dbReference type="Proteomes" id="UP001154322"/>
    </source>
</evidence>